<dbReference type="Proteomes" id="UP001480595">
    <property type="component" value="Unassembled WGS sequence"/>
</dbReference>
<name>A0ABR1USP1_9PEZI</name>
<evidence type="ECO:0000256" key="1">
    <source>
        <dbReference type="SAM" id="MobiDB-lite"/>
    </source>
</evidence>
<gene>
    <name evidence="3" type="ORF">PG994_008283</name>
</gene>
<dbReference type="Gene3D" id="1.20.120.1240">
    <property type="entry name" value="Dynamin, middle domain"/>
    <property type="match status" value="1"/>
</dbReference>
<sequence>MTREQYIKKIITLLERNRGRELPGIFNPMIVCDLLKEQSSPWVEIAERHVRKAWLAAQKFLRHSIDHIADPMAVEAIMMNVVMPKLEGITKAMGERMAKLLDHSGHPITYNLYMTDIIQKIREEREESRINSIIAVLFHTTNSGVQRLRDGCDANQVRHAFLTSADRDMDHFAASEALDYMRAYYKVIKKRFIDDLAVEAIEGCLVTKLKDNVGDPPSGPTCFGPPVNQPPDFSPPLNFC</sequence>
<proteinExistence type="predicted"/>
<feature type="region of interest" description="Disordered" evidence="1">
    <location>
        <begin position="220"/>
        <end position="240"/>
    </location>
</feature>
<comment type="caution">
    <text evidence="3">The sequence shown here is derived from an EMBL/GenBank/DDBJ whole genome shotgun (WGS) entry which is preliminary data.</text>
</comment>
<evidence type="ECO:0000259" key="2">
    <source>
        <dbReference type="PROSITE" id="PS51388"/>
    </source>
</evidence>
<feature type="domain" description="GED" evidence="2">
    <location>
        <begin position="174"/>
        <end position="240"/>
    </location>
</feature>
<reference evidence="3 4" key="1">
    <citation type="submission" date="2023-01" db="EMBL/GenBank/DDBJ databases">
        <title>Analysis of 21 Apiospora genomes using comparative genomics revels a genus with tremendous synthesis potential of carbohydrate active enzymes and secondary metabolites.</title>
        <authorList>
            <person name="Sorensen T."/>
        </authorList>
    </citation>
    <scope>NUCLEOTIDE SEQUENCE [LARGE SCALE GENOMIC DNA]</scope>
    <source>
        <strain evidence="3 4">CBS 135458</strain>
    </source>
</reference>
<protein>
    <submittedName>
        <fullName evidence="3">Interferon-induced GTP-binding protein Mx</fullName>
    </submittedName>
</protein>
<evidence type="ECO:0000313" key="4">
    <source>
        <dbReference type="Proteomes" id="UP001480595"/>
    </source>
</evidence>
<organism evidence="3 4">
    <name type="scientific">Apiospora phragmitis</name>
    <dbReference type="NCBI Taxonomy" id="2905665"/>
    <lineage>
        <taxon>Eukaryota</taxon>
        <taxon>Fungi</taxon>
        <taxon>Dikarya</taxon>
        <taxon>Ascomycota</taxon>
        <taxon>Pezizomycotina</taxon>
        <taxon>Sordariomycetes</taxon>
        <taxon>Xylariomycetidae</taxon>
        <taxon>Amphisphaeriales</taxon>
        <taxon>Apiosporaceae</taxon>
        <taxon>Apiospora</taxon>
    </lineage>
</organism>
<accession>A0ABR1USP1</accession>
<dbReference type="PROSITE" id="PS51388">
    <property type="entry name" value="GED"/>
    <property type="match status" value="1"/>
</dbReference>
<keyword evidence="4" id="KW-1185">Reference proteome</keyword>
<dbReference type="RefSeq" id="XP_066715179.1">
    <property type="nucleotide sequence ID" value="XM_066859692.1"/>
</dbReference>
<evidence type="ECO:0000313" key="3">
    <source>
        <dbReference type="EMBL" id="KAK8061917.1"/>
    </source>
</evidence>
<dbReference type="GeneID" id="92092755"/>
<dbReference type="InterPro" id="IPR020850">
    <property type="entry name" value="GED_dom"/>
</dbReference>
<dbReference type="EMBL" id="JAQQWL010000008">
    <property type="protein sequence ID" value="KAK8061917.1"/>
    <property type="molecule type" value="Genomic_DNA"/>
</dbReference>